<accession>W6ZAV7</accession>
<dbReference type="RefSeq" id="XP_007684599.1">
    <property type="nucleotide sequence ID" value="XM_007686409.1"/>
</dbReference>
<sequence length="543" mass="59882">MAAEVQLLQPLKLPKGPTTLTSEQKYWNSFASELRLDPSQHSSPVTYISTPPPQPANALSATQDLFAVTTGSRVQIFSSKTRKVVKTISRFGVDDIAHSGNIRRDGRILVAGGDSGVIQAFDVKSRAILKTWKEHKQPVWVTQWNPQDLTGLMSCSDDRTVRLWDLPSEKSTMKFDGHQDYVRSGTFMPAQSGLLVSGSYDQTVRLWDSRVGGKAVMVFKHAAPIETVLPMPSGTAVLAASDNTISVLDIVAAKPIHMLRNHQKTVTALSLANSGERLLSGALDGHVKVFETTGWNVVGGLKYPSPILSLNVIPSQKEDRHIAVGMQSGLLSIKTHLSGEQKVQAREREKEMQALMEGRIEEYDRSKKRKRGKGWEKRIRGKDFTGESADIVIEGNARGKITNGQPWAHALRKGMYAQALDMALESKQGNARMASITLLTALRHRSALRIALSNRDSQSLQPILRWCIKNISDYRITRLTTDVALVVLDLYADQLGRSEEVDDLVLALMQRVKVTVEASQDAWKVRGMLDMLVSSVGGVEAEA</sequence>
<dbReference type="PROSITE" id="PS50082">
    <property type="entry name" value="WD_REPEATS_2"/>
    <property type="match status" value="3"/>
</dbReference>
<dbReference type="GO" id="GO:0045943">
    <property type="term" value="P:positive regulation of transcription by RNA polymerase I"/>
    <property type="evidence" value="ECO:0007669"/>
    <property type="project" value="TreeGrafter"/>
</dbReference>
<keyword evidence="3 6" id="KW-0853">WD repeat</keyword>
<organism evidence="8 9">
    <name type="scientific">Bipolaris oryzae ATCC 44560</name>
    <dbReference type="NCBI Taxonomy" id="930090"/>
    <lineage>
        <taxon>Eukaryota</taxon>
        <taxon>Fungi</taxon>
        <taxon>Dikarya</taxon>
        <taxon>Ascomycota</taxon>
        <taxon>Pezizomycotina</taxon>
        <taxon>Dothideomycetes</taxon>
        <taxon>Pleosporomycetidae</taxon>
        <taxon>Pleosporales</taxon>
        <taxon>Pleosporineae</taxon>
        <taxon>Pleosporaceae</taxon>
        <taxon>Bipolaris</taxon>
    </lineage>
</organism>
<evidence type="ECO:0000256" key="4">
    <source>
        <dbReference type="ARBA" id="ARBA00022737"/>
    </source>
</evidence>
<dbReference type="EMBL" id="KI963937">
    <property type="protein sequence ID" value="EUC48897.1"/>
    <property type="molecule type" value="Genomic_DNA"/>
</dbReference>
<evidence type="ECO:0000256" key="6">
    <source>
        <dbReference type="PROSITE-ProRule" id="PRU00221"/>
    </source>
</evidence>
<evidence type="ECO:0000313" key="9">
    <source>
        <dbReference type="Proteomes" id="UP000054032"/>
    </source>
</evidence>
<dbReference type="InterPro" id="IPR020472">
    <property type="entry name" value="WD40_PAC1"/>
</dbReference>
<dbReference type="SUPFAM" id="SSF50978">
    <property type="entry name" value="WD40 repeat-like"/>
    <property type="match status" value="1"/>
</dbReference>
<keyword evidence="5" id="KW-0539">Nucleus</keyword>
<keyword evidence="9" id="KW-1185">Reference proteome</keyword>
<protein>
    <recommendedName>
        <fullName evidence="7">U3 small nucleolar RNA-associated protein 15 C-terminal domain-containing protein</fullName>
    </recommendedName>
</protein>
<keyword evidence="2" id="KW-0698">rRNA processing</keyword>
<evidence type="ECO:0000259" key="7">
    <source>
        <dbReference type="Pfam" id="PF09384"/>
    </source>
</evidence>
<dbReference type="SMART" id="SM00320">
    <property type="entry name" value="WD40"/>
    <property type="match status" value="5"/>
</dbReference>
<dbReference type="HOGENOM" id="CLU_021102_2_1_1"/>
<dbReference type="PANTHER" id="PTHR19924">
    <property type="entry name" value="UTP15 U3 SMALL NUCLEOLAR RNA-ASSOCIATED PROTEIN 15 FAMILY MEMBER"/>
    <property type="match status" value="1"/>
</dbReference>
<dbReference type="PROSITE" id="PS50294">
    <property type="entry name" value="WD_REPEATS_REGION"/>
    <property type="match status" value="3"/>
</dbReference>
<evidence type="ECO:0000256" key="3">
    <source>
        <dbReference type="ARBA" id="ARBA00022574"/>
    </source>
</evidence>
<feature type="repeat" description="WD" evidence="6">
    <location>
        <begin position="132"/>
        <end position="174"/>
    </location>
</feature>
<comment type="subcellular location">
    <subcellularLocation>
        <location evidence="1">Nucleus</location>
        <location evidence="1">Nucleolus</location>
    </subcellularLocation>
</comment>
<dbReference type="Pfam" id="PF00400">
    <property type="entry name" value="WD40"/>
    <property type="match status" value="3"/>
</dbReference>
<dbReference type="InterPro" id="IPR018983">
    <property type="entry name" value="U3_snoRNA-assocProt_15_C"/>
</dbReference>
<dbReference type="InterPro" id="IPR036322">
    <property type="entry name" value="WD40_repeat_dom_sf"/>
</dbReference>
<dbReference type="GO" id="GO:0005730">
    <property type="term" value="C:nucleolus"/>
    <property type="evidence" value="ECO:0007669"/>
    <property type="project" value="UniProtKB-SubCell"/>
</dbReference>
<dbReference type="GeneID" id="19120445"/>
<reference evidence="8 9" key="1">
    <citation type="journal article" date="2013" name="PLoS Genet.">
        <title>Comparative genome structure, secondary metabolite, and effector coding capacity across Cochliobolus pathogens.</title>
        <authorList>
            <person name="Condon B.J."/>
            <person name="Leng Y."/>
            <person name="Wu D."/>
            <person name="Bushley K.E."/>
            <person name="Ohm R.A."/>
            <person name="Otillar R."/>
            <person name="Martin J."/>
            <person name="Schackwitz W."/>
            <person name="Grimwood J."/>
            <person name="MohdZainudin N."/>
            <person name="Xue C."/>
            <person name="Wang R."/>
            <person name="Manning V.A."/>
            <person name="Dhillon B."/>
            <person name="Tu Z.J."/>
            <person name="Steffenson B.J."/>
            <person name="Salamov A."/>
            <person name="Sun H."/>
            <person name="Lowry S."/>
            <person name="LaButti K."/>
            <person name="Han J."/>
            <person name="Copeland A."/>
            <person name="Lindquist E."/>
            <person name="Barry K."/>
            <person name="Schmutz J."/>
            <person name="Baker S.E."/>
            <person name="Ciuffetti L.M."/>
            <person name="Grigoriev I.V."/>
            <person name="Zhong S."/>
            <person name="Turgeon B.G."/>
        </authorList>
    </citation>
    <scope>NUCLEOTIDE SEQUENCE [LARGE SCALE GENOMIC DNA]</scope>
    <source>
        <strain evidence="8 9">ATCC 44560</strain>
    </source>
</reference>
<dbReference type="Pfam" id="PF09384">
    <property type="entry name" value="UTP15_C"/>
    <property type="match status" value="1"/>
</dbReference>
<evidence type="ECO:0000313" key="8">
    <source>
        <dbReference type="EMBL" id="EUC48897.1"/>
    </source>
</evidence>
<gene>
    <name evidence="8" type="ORF">COCMIDRAFT_2350</name>
</gene>
<dbReference type="KEGG" id="bor:COCMIDRAFT_2350"/>
<dbReference type="STRING" id="930090.W6ZAV7"/>
<dbReference type="PROSITE" id="PS00678">
    <property type="entry name" value="WD_REPEATS_1"/>
    <property type="match status" value="1"/>
</dbReference>
<proteinExistence type="predicted"/>
<feature type="repeat" description="WD" evidence="6">
    <location>
        <begin position="259"/>
        <end position="291"/>
    </location>
</feature>
<evidence type="ECO:0000256" key="5">
    <source>
        <dbReference type="ARBA" id="ARBA00023242"/>
    </source>
</evidence>
<dbReference type="OrthoDB" id="431715at2759"/>
<dbReference type="CDD" id="cd00200">
    <property type="entry name" value="WD40"/>
    <property type="match status" value="1"/>
</dbReference>
<keyword evidence="4" id="KW-0677">Repeat</keyword>
<dbReference type="InterPro" id="IPR015943">
    <property type="entry name" value="WD40/YVTN_repeat-like_dom_sf"/>
</dbReference>
<feature type="repeat" description="WD" evidence="6">
    <location>
        <begin position="175"/>
        <end position="208"/>
    </location>
</feature>
<dbReference type="GO" id="GO:0006364">
    <property type="term" value="P:rRNA processing"/>
    <property type="evidence" value="ECO:0007669"/>
    <property type="project" value="UniProtKB-KW"/>
</dbReference>
<dbReference type="InterPro" id="IPR019775">
    <property type="entry name" value="WD40_repeat_CS"/>
</dbReference>
<name>W6ZAV7_COCMI</name>
<dbReference type="Proteomes" id="UP000054032">
    <property type="component" value="Unassembled WGS sequence"/>
</dbReference>
<dbReference type="Gene3D" id="2.130.10.10">
    <property type="entry name" value="YVTN repeat-like/Quinoprotein amine dehydrogenase"/>
    <property type="match status" value="2"/>
</dbReference>
<dbReference type="InterPro" id="IPR001680">
    <property type="entry name" value="WD40_rpt"/>
</dbReference>
<dbReference type="AlphaFoldDB" id="W6ZAV7"/>
<dbReference type="PANTHER" id="PTHR19924:SF26">
    <property type="entry name" value="U3 SMALL NUCLEOLAR RNA-ASSOCIATED PROTEIN 15 HOMOLOG"/>
    <property type="match status" value="1"/>
</dbReference>
<dbReference type="PRINTS" id="PR00320">
    <property type="entry name" value="GPROTEINBRPT"/>
</dbReference>
<dbReference type="eggNOG" id="KOG0310">
    <property type="taxonomic scope" value="Eukaryota"/>
</dbReference>
<feature type="domain" description="U3 small nucleolar RNA-associated protein 15 C-terminal" evidence="7">
    <location>
        <begin position="383"/>
        <end position="532"/>
    </location>
</feature>
<evidence type="ECO:0000256" key="1">
    <source>
        <dbReference type="ARBA" id="ARBA00004604"/>
    </source>
</evidence>
<evidence type="ECO:0000256" key="2">
    <source>
        <dbReference type="ARBA" id="ARBA00022552"/>
    </source>
</evidence>